<dbReference type="InterPro" id="IPR014710">
    <property type="entry name" value="RmlC-like_jellyroll"/>
</dbReference>
<protein>
    <recommendedName>
        <fullName evidence="3">Cupin domain-containing protein</fullName>
    </recommendedName>
</protein>
<dbReference type="AlphaFoldDB" id="A0A5C7BKZ0"/>
<comment type="caution">
    <text evidence="1">The sequence shown here is derived from an EMBL/GenBank/DDBJ whole genome shotgun (WGS) entry which is preliminary data.</text>
</comment>
<dbReference type="OrthoDB" id="1443176at2"/>
<evidence type="ECO:0008006" key="3">
    <source>
        <dbReference type="Google" id="ProtNLM"/>
    </source>
</evidence>
<sequence>MEIKNIIYPSSKEHYNMSLFHIKNEQVDIQFGTVFLKKGTRIPEKGFTKHACHEISIIQKGKIEMLNEDGSSKAYLKEGDVVYIKAFEAQAGNVLEDTSLIYTLIK</sequence>
<proteinExistence type="predicted"/>
<dbReference type="SUPFAM" id="SSF51182">
    <property type="entry name" value="RmlC-like cupins"/>
    <property type="match status" value="1"/>
</dbReference>
<dbReference type="STRING" id="1123037.GCA_000425305_00644"/>
<organism evidence="1 2">
    <name type="scientific">Psychroserpens burtonensis</name>
    <dbReference type="NCBI Taxonomy" id="49278"/>
    <lineage>
        <taxon>Bacteria</taxon>
        <taxon>Pseudomonadati</taxon>
        <taxon>Bacteroidota</taxon>
        <taxon>Flavobacteriia</taxon>
        <taxon>Flavobacteriales</taxon>
        <taxon>Flavobacteriaceae</taxon>
        <taxon>Psychroserpens</taxon>
    </lineage>
</organism>
<dbReference type="EMBL" id="VOSB01000001">
    <property type="protein sequence ID" value="TXE20329.1"/>
    <property type="molecule type" value="Genomic_DNA"/>
</dbReference>
<evidence type="ECO:0000313" key="1">
    <source>
        <dbReference type="EMBL" id="TXE20329.1"/>
    </source>
</evidence>
<dbReference type="InterPro" id="IPR011051">
    <property type="entry name" value="RmlC_Cupin_sf"/>
</dbReference>
<evidence type="ECO:0000313" key="2">
    <source>
        <dbReference type="Proteomes" id="UP000321938"/>
    </source>
</evidence>
<dbReference type="RefSeq" id="WP_028870892.1">
    <property type="nucleotide sequence ID" value="NZ_VOSB01000001.1"/>
</dbReference>
<accession>A0A5C7BKZ0</accession>
<keyword evidence="2" id="KW-1185">Reference proteome</keyword>
<gene>
    <name evidence="1" type="ORF">ES692_00635</name>
</gene>
<dbReference type="Gene3D" id="2.60.120.10">
    <property type="entry name" value="Jelly Rolls"/>
    <property type="match status" value="1"/>
</dbReference>
<dbReference type="Proteomes" id="UP000321938">
    <property type="component" value="Unassembled WGS sequence"/>
</dbReference>
<name>A0A5C7BKZ0_9FLAO</name>
<reference evidence="1 2" key="1">
    <citation type="submission" date="2019-08" db="EMBL/GenBank/DDBJ databases">
        <title>Genome of Psychroserpens burtonensis ACAM 167.</title>
        <authorList>
            <person name="Bowman J.P."/>
        </authorList>
    </citation>
    <scope>NUCLEOTIDE SEQUENCE [LARGE SCALE GENOMIC DNA]</scope>
    <source>
        <strain evidence="1 2">ACAM 167</strain>
    </source>
</reference>